<feature type="region of interest" description="Disordered" evidence="1">
    <location>
        <begin position="946"/>
        <end position="981"/>
    </location>
</feature>
<dbReference type="EMBL" id="JACHIL010000002">
    <property type="protein sequence ID" value="MBB5091205.1"/>
    <property type="molecule type" value="Genomic_DNA"/>
</dbReference>
<feature type="compositionally biased region" description="Polar residues" evidence="1">
    <location>
        <begin position="1"/>
        <end position="11"/>
    </location>
</feature>
<accession>A0A7W8AJ52</accession>
<comment type="caution">
    <text evidence="3">The sequence shown here is derived from an EMBL/GenBank/DDBJ whole genome shotgun (WGS) entry which is preliminary data.</text>
</comment>
<evidence type="ECO:0000313" key="4">
    <source>
        <dbReference type="Proteomes" id="UP000531231"/>
    </source>
</evidence>
<evidence type="ECO:0000256" key="1">
    <source>
        <dbReference type="SAM" id="MobiDB-lite"/>
    </source>
</evidence>
<feature type="compositionally biased region" description="Basic and acidic residues" evidence="1">
    <location>
        <begin position="12"/>
        <end position="25"/>
    </location>
</feature>
<reference evidence="3 4" key="1">
    <citation type="submission" date="2020-08" db="EMBL/GenBank/DDBJ databases">
        <title>Genomic Encyclopedia of Type Strains, Phase IV (KMG-IV): sequencing the most valuable type-strain genomes for metagenomic binning, comparative biology and taxonomic classification.</title>
        <authorList>
            <person name="Goeker M."/>
        </authorList>
    </citation>
    <scope>NUCLEOTIDE SEQUENCE [LARGE SCALE GENOMIC DNA]</scope>
    <source>
        <strain evidence="3 4">DSM 25620</strain>
    </source>
</reference>
<evidence type="ECO:0000259" key="2">
    <source>
        <dbReference type="PROSITE" id="PS51724"/>
    </source>
</evidence>
<organism evidence="3 4">
    <name type="scientific">Pseudochrobactrum saccharolyticum</name>
    <dbReference type="NCBI Taxonomy" id="354352"/>
    <lineage>
        <taxon>Bacteria</taxon>
        <taxon>Pseudomonadati</taxon>
        <taxon>Pseudomonadota</taxon>
        <taxon>Alphaproteobacteria</taxon>
        <taxon>Hyphomicrobiales</taxon>
        <taxon>Brucellaceae</taxon>
        <taxon>Pseudochrobactrum</taxon>
    </lineage>
</organism>
<feature type="compositionally biased region" description="Polar residues" evidence="1">
    <location>
        <begin position="96"/>
        <end position="109"/>
    </location>
</feature>
<dbReference type="Gene3D" id="3.30.70.1070">
    <property type="entry name" value="Sporulation related repeat"/>
    <property type="match status" value="1"/>
</dbReference>
<proteinExistence type="predicted"/>
<dbReference type="GO" id="GO:0042834">
    <property type="term" value="F:peptidoglycan binding"/>
    <property type="evidence" value="ECO:0007669"/>
    <property type="project" value="InterPro"/>
</dbReference>
<sequence>MTDSSVTGRNQNHSDIRDESARDNDPLFELSRIFGFDEPAEQKNMQNAQAEPEMSSEMSLERELMADFDAEFAADFAAEPAQPASNFQPQDEAFSPVQQTAAESRSYQQAVEPRFTGYAPLQRAYAEEKAPEQSQPAFQQDIPQYYAEEQDYTAAEPQNAYYEAYSDLPQDAAFSEPVQAANEDYFSSLENELSQSFEPETAPQVAAEPYYQENQYAQPYQAGYGSHAPEYSEVAANVSQEQAAQDFDLPELNADDFDFSDIGREPQQEFVAQSYDNVFAENEAYRPVNAAQQSDTSFEDELSFLLQDEAPAAAPAQTDNYAYQAPFEATPEATAYADPVAAYEDEVVPLTDIEPLFDAPSIEVAPAVADFDGQEPVADHHAHADMQGEDDYTQAAPVQNYDQIDDEFFAAPDLSRLPNRTASAQTNWEEDSADTAEAPAASSFADLFGARSQSDYAEETTETYEPEQAVAFEEDQQTENFNFGDDFYEAEENAPVAEQAIEQPYVPESEAPLTYNEPVAPLAYNEPVAPLAHNAVRGYSSYTFGAATPAAAAATTSAASTAERSVSSFADTIAAIPSAYASQPVRDAAPAAASYEEPAYEEPAAADNFFSNDDFDFSFDEDLQPADDFAVAEASEELPLDLDLNDEPEIPAYQPAQSAASKPFVPAPEIESVVVSENKVEQTQALDLPEVSYGDDVKETGLNSLESEFAEIFSTISVNEAAAPDTTSEADKAFENILQDNFADYHTAVKAEPEETDSTGAGFGTIVGAAAGLAGAAVAGAALRGSSVQSGAGQTGNATQDDYYNHWAAQGAQNNDFDTYNLSENFARDEDDYTEARPREENPLRKPILWASVAAAALIVLGGGYYMLKSGGVVGGEPAVLRADSQPVKVQPENPGGMVVPNQDKAVYDQVSGTKPAAPEQKTLINTEEEPVDVGLLQGADAEEDRLLSDEPESTNSATPPAANNPAQEAERELVTPRTVKTMVVRADGTIVPSEAPAATAPANNNAAATDNGLDEASRLISQSAVPERLGTDAPAPSAQSAAAPRVVQTQTFTASGEQVKPREVTTAPVVPSRPAEQPVNVVGNVERPAQNTAPQQVASATAPAANVSANVPAGTWFIQIASQPSAELAQKSYANMSSRYGNVIGGRGVDIKRADIAGKGTYYRVRIPGGTKAEAAALCERLKSAGGSCFPTL</sequence>
<feature type="region of interest" description="Disordered" evidence="1">
    <location>
        <begin position="1"/>
        <end position="109"/>
    </location>
</feature>
<dbReference type="AlphaFoldDB" id="A0A7W8AJ52"/>
<protein>
    <recommendedName>
        <fullName evidence="2">SPOR domain-containing protein</fullName>
    </recommendedName>
</protein>
<evidence type="ECO:0000313" key="3">
    <source>
        <dbReference type="EMBL" id="MBB5091205.1"/>
    </source>
</evidence>
<dbReference type="RefSeq" id="WP_151159036.1">
    <property type="nucleotide sequence ID" value="NZ_JACHIL010000002.1"/>
</dbReference>
<dbReference type="InterPro" id="IPR036680">
    <property type="entry name" value="SPOR-like_sf"/>
</dbReference>
<dbReference type="InterPro" id="IPR007730">
    <property type="entry name" value="SPOR-like_dom"/>
</dbReference>
<dbReference type="Proteomes" id="UP000531231">
    <property type="component" value="Unassembled WGS sequence"/>
</dbReference>
<feature type="compositionally biased region" description="Low complexity" evidence="1">
    <location>
        <begin position="954"/>
        <end position="967"/>
    </location>
</feature>
<feature type="domain" description="SPOR" evidence="2">
    <location>
        <begin position="1111"/>
        <end position="1194"/>
    </location>
</feature>
<dbReference type="PROSITE" id="PS51724">
    <property type="entry name" value="SPOR"/>
    <property type="match status" value="1"/>
</dbReference>
<gene>
    <name evidence="3" type="ORF">HNQ68_001729</name>
</gene>
<feature type="region of interest" description="Disordered" evidence="1">
    <location>
        <begin position="913"/>
        <end position="933"/>
    </location>
</feature>
<dbReference type="Pfam" id="PF05036">
    <property type="entry name" value="SPOR"/>
    <property type="match status" value="1"/>
</dbReference>
<feature type="region of interest" description="Disordered" evidence="1">
    <location>
        <begin position="1053"/>
        <end position="1076"/>
    </location>
</feature>
<name>A0A7W8AJ52_9HYPH</name>
<feature type="compositionally biased region" description="Low complexity" evidence="1">
    <location>
        <begin position="73"/>
        <end position="84"/>
    </location>
</feature>
<keyword evidence="4" id="KW-1185">Reference proteome</keyword>